<evidence type="ECO:0008006" key="3">
    <source>
        <dbReference type="Google" id="ProtNLM"/>
    </source>
</evidence>
<name>A0A4R9LWU1_9LEPT</name>
<gene>
    <name evidence="1" type="ORF">EHS15_16870</name>
</gene>
<dbReference type="EMBL" id="RQHW01000065">
    <property type="protein sequence ID" value="TGN17693.1"/>
    <property type="molecule type" value="Genomic_DNA"/>
</dbReference>
<dbReference type="RefSeq" id="WP_135761750.1">
    <property type="nucleotide sequence ID" value="NZ_RQHW01000065.1"/>
</dbReference>
<evidence type="ECO:0000313" key="2">
    <source>
        <dbReference type="Proteomes" id="UP000298058"/>
    </source>
</evidence>
<dbReference type="SUPFAM" id="SSF52266">
    <property type="entry name" value="SGNH hydrolase"/>
    <property type="match status" value="1"/>
</dbReference>
<comment type="caution">
    <text evidence="1">The sequence shown here is derived from an EMBL/GenBank/DDBJ whole genome shotgun (WGS) entry which is preliminary data.</text>
</comment>
<sequence>MKRFSLFLSAFFLFCLLLFFAPLPFGEEIRNESNYRKAHCFHKTDLFLCPNRNFSFLRPDGKIWDLETNEYGERVTRLTKKCEKDTNEIWLIGDSMSMGFLLDGEHSPGQVLENKIGIPVRVMAVDALGTLGILRRFQMGIEQHKKGSSCPKSPKHVFWIWNTSDFLDDSKENHSFLKNIIYRLHYFITKHSLVYLYLRNSKQEFNRLTAQTNRDPYPKDHITYQNLQTLSDYFQKENIPITLIYGWGMRQDGTPDTEDPNYFDLPQTLQKIGLDQIDLRKQVESEFQKGASLFVPNDGHPDSDFSRLVAEEITKKFPEIGRP</sequence>
<reference evidence="1" key="1">
    <citation type="journal article" date="2019" name="PLoS Negl. Trop. Dis.">
        <title>Revisiting the worldwide diversity of Leptospira species in the environment.</title>
        <authorList>
            <person name="Vincent A.T."/>
            <person name="Schiettekatte O."/>
            <person name="Bourhy P."/>
            <person name="Veyrier F.J."/>
            <person name="Picardeau M."/>
        </authorList>
    </citation>
    <scope>NUCLEOTIDE SEQUENCE [LARGE SCALE GENOMIC DNA]</scope>
    <source>
        <strain evidence="1">201300427</strain>
    </source>
</reference>
<accession>A0A4R9LWU1</accession>
<protein>
    <recommendedName>
        <fullName evidence="3">SGNH/GDSL hydrolase family protein</fullName>
    </recommendedName>
</protein>
<dbReference type="OrthoDB" id="343100at2"/>
<keyword evidence="2" id="KW-1185">Reference proteome</keyword>
<dbReference type="AlphaFoldDB" id="A0A4R9LWU1"/>
<proteinExistence type="predicted"/>
<dbReference type="Proteomes" id="UP000298058">
    <property type="component" value="Unassembled WGS sequence"/>
</dbReference>
<organism evidence="1 2">
    <name type="scientific">Leptospira idonii</name>
    <dbReference type="NCBI Taxonomy" id="1193500"/>
    <lineage>
        <taxon>Bacteria</taxon>
        <taxon>Pseudomonadati</taxon>
        <taxon>Spirochaetota</taxon>
        <taxon>Spirochaetia</taxon>
        <taxon>Leptospirales</taxon>
        <taxon>Leptospiraceae</taxon>
        <taxon>Leptospira</taxon>
    </lineage>
</organism>
<evidence type="ECO:0000313" key="1">
    <source>
        <dbReference type="EMBL" id="TGN17693.1"/>
    </source>
</evidence>